<dbReference type="Proteomes" id="UP000199558">
    <property type="component" value="Unassembled WGS sequence"/>
</dbReference>
<sequence length="380" mass="42813">MTGKRRGHGEGSIYQLPDGRFRAAIDLGWSNGKRRRKYVTRRTRADVVKALKEMTVLAETGRLSTQRVPTLAQWMDAYLSEVASAKVRPSTLHRYREEVEHHIGPMLGRHRLDKLTPAHLTSFYRDRTTVLSVGSVRRMHANLRRALNVAVRWQLIHVNPAALVEPPSLPHVEVRPYSLAEARRFLKAVEGLRLEARWLIGIALGLRQGEVLGLRWDDVDMASGTLRVRGQLQRNPDTGGLVFVETKTARSRRTLPLPPTVLDALRRHQARQTEERFNGGSWADPALVFATAVGTPIHPRNDYRSFREIIRRAGLRQVRLHDLRHTAASVLLAQGVPARVVMEILGHSQISVTLNIYAHVAPEIAREAASRLEGALWSGE</sequence>
<dbReference type="EMBL" id="FLRH01000004">
    <property type="protein sequence ID" value="SBT69204.1"/>
    <property type="molecule type" value="Genomic_DNA"/>
</dbReference>
<dbReference type="Gene3D" id="1.10.150.130">
    <property type="match status" value="1"/>
</dbReference>
<keyword evidence="2 4" id="KW-0238">DNA-binding</keyword>
<dbReference type="Gene3D" id="1.10.443.10">
    <property type="entry name" value="Intergrase catalytic core"/>
    <property type="match status" value="1"/>
</dbReference>
<keyword evidence="8" id="KW-1185">Reference proteome</keyword>
<dbReference type="GO" id="GO:0006310">
    <property type="term" value="P:DNA recombination"/>
    <property type="evidence" value="ECO:0007669"/>
    <property type="project" value="UniProtKB-KW"/>
</dbReference>
<dbReference type="AlphaFoldDB" id="A0A1A9BJS1"/>
<dbReference type="PROSITE" id="PS51900">
    <property type="entry name" value="CB"/>
    <property type="match status" value="1"/>
</dbReference>
<dbReference type="Pfam" id="PF00589">
    <property type="entry name" value="Phage_integrase"/>
    <property type="match status" value="1"/>
</dbReference>
<evidence type="ECO:0000259" key="5">
    <source>
        <dbReference type="PROSITE" id="PS51898"/>
    </source>
</evidence>
<dbReference type="PROSITE" id="PS51898">
    <property type="entry name" value="TYR_RECOMBINASE"/>
    <property type="match status" value="1"/>
</dbReference>
<dbReference type="InterPro" id="IPR044068">
    <property type="entry name" value="CB"/>
</dbReference>
<dbReference type="GO" id="GO:0015074">
    <property type="term" value="P:DNA integration"/>
    <property type="evidence" value="ECO:0007669"/>
    <property type="project" value="UniProtKB-KW"/>
</dbReference>
<dbReference type="PANTHER" id="PTHR30349:SF91">
    <property type="entry name" value="INTA PROTEIN"/>
    <property type="match status" value="1"/>
</dbReference>
<dbReference type="OrthoDB" id="9805859at2"/>
<evidence type="ECO:0000259" key="6">
    <source>
        <dbReference type="PROSITE" id="PS51900"/>
    </source>
</evidence>
<protein>
    <submittedName>
        <fullName evidence="7">Site-specific recombinase XerD</fullName>
    </submittedName>
</protein>
<dbReference type="InterPro" id="IPR002104">
    <property type="entry name" value="Integrase_catalytic"/>
</dbReference>
<keyword evidence="3" id="KW-0233">DNA recombination</keyword>
<dbReference type="InterPro" id="IPR010998">
    <property type="entry name" value="Integrase_recombinase_N"/>
</dbReference>
<dbReference type="SUPFAM" id="SSF56349">
    <property type="entry name" value="DNA breaking-rejoining enzymes"/>
    <property type="match status" value="1"/>
</dbReference>
<dbReference type="CDD" id="cd01189">
    <property type="entry name" value="INT_ICEBs1_C_like"/>
    <property type="match status" value="1"/>
</dbReference>
<dbReference type="RefSeq" id="WP_091583515.1">
    <property type="nucleotide sequence ID" value="NZ_FLRH01000004.1"/>
</dbReference>
<dbReference type="PANTHER" id="PTHR30349">
    <property type="entry name" value="PHAGE INTEGRASE-RELATED"/>
    <property type="match status" value="1"/>
</dbReference>
<proteinExistence type="predicted"/>
<evidence type="ECO:0000313" key="7">
    <source>
        <dbReference type="EMBL" id="SBT69204.1"/>
    </source>
</evidence>
<dbReference type="InterPro" id="IPR011010">
    <property type="entry name" value="DNA_brk_join_enz"/>
</dbReference>
<evidence type="ECO:0000256" key="3">
    <source>
        <dbReference type="ARBA" id="ARBA00023172"/>
    </source>
</evidence>
<dbReference type="GO" id="GO:0003677">
    <property type="term" value="F:DNA binding"/>
    <property type="evidence" value="ECO:0007669"/>
    <property type="project" value="UniProtKB-UniRule"/>
</dbReference>
<dbReference type="InterPro" id="IPR050090">
    <property type="entry name" value="Tyrosine_recombinase_XerCD"/>
</dbReference>
<organism evidence="7 8">
    <name type="scientific">Micromonospora sediminicola</name>
    <dbReference type="NCBI Taxonomy" id="946078"/>
    <lineage>
        <taxon>Bacteria</taxon>
        <taxon>Bacillati</taxon>
        <taxon>Actinomycetota</taxon>
        <taxon>Actinomycetes</taxon>
        <taxon>Micromonosporales</taxon>
        <taxon>Micromonosporaceae</taxon>
        <taxon>Micromonospora</taxon>
    </lineage>
</organism>
<keyword evidence="1" id="KW-0229">DNA integration</keyword>
<dbReference type="STRING" id="946078.GA0070622_6324"/>
<evidence type="ECO:0000313" key="8">
    <source>
        <dbReference type="Proteomes" id="UP000199558"/>
    </source>
</evidence>
<evidence type="ECO:0000256" key="2">
    <source>
        <dbReference type="ARBA" id="ARBA00023125"/>
    </source>
</evidence>
<dbReference type="InterPro" id="IPR004107">
    <property type="entry name" value="Integrase_SAM-like_N"/>
</dbReference>
<dbReference type="InterPro" id="IPR013762">
    <property type="entry name" value="Integrase-like_cat_sf"/>
</dbReference>
<evidence type="ECO:0000256" key="4">
    <source>
        <dbReference type="PROSITE-ProRule" id="PRU01248"/>
    </source>
</evidence>
<gene>
    <name evidence="7" type="ORF">GA0070622_6324</name>
</gene>
<dbReference type="Pfam" id="PF14659">
    <property type="entry name" value="Phage_int_SAM_3"/>
    <property type="match status" value="1"/>
</dbReference>
<feature type="domain" description="Tyr recombinase" evidence="5">
    <location>
        <begin position="172"/>
        <end position="370"/>
    </location>
</feature>
<feature type="domain" description="Core-binding (CB)" evidence="6">
    <location>
        <begin position="69"/>
        <end position="151"/>
    </location>
</feature>
<evidence type="ECO:0000256" key="1">
    <source>
        <dbReference type="ARBA" id="ARBA00022908"/>
    </source>
</evidence>
<accession>A0A1A9BJS1</accession>
<name>A0A1A9BJS1_9ACTN</name>
<reference evidence="8" key="1">
    <citation type="submission" date="2016-06" db="EMBL/GenBank/DDBJ databases">
        <authorList>
            <person name="Varghese N."/>
            <person name="Submissions Spin"/>
        </authorList>
    </citation>
    <scope>NUCLEOTIDE SEQUENCE [LARGE SCALE GENOMIC DNA]</scope>
    <source>
        <strain evidence="8">DSM 45794</strain>
    </source>
</reference>